<evidence type="ECO:0000259" key="1">
    <source>
        <dbReference type="Pfam" id="PF00148"/>
    </source>
</evidence>
<reference evidence="2 3" key="1">
    <citation type="submission" date="2019-10" db="EMBL/GenBank/DDBJ databases">
        <title>The Genome Sequence of Clostridium tarantellae Isolated from Fish Brain.</title>
        <authorList>
            <person name="Bano L."/>
            <person name="Kiel M."/>
            <person name="Sales G."/>
            <person name="Doxey A.C."/>
            <person name="Mansfield M.J."/>
            <person name="Schiavone M."/>
            <person name="Rossetto O."/>
            <person name="Pirazzini M."/>
            <person name="Dobrindt U."/>
            <person name="Montecucco C."/>
        </authorList>
    </citation>
    <scope>NUCLEOTIDE SEQUENCE [LARGE SCALE GENOMIC DNA]</scope>
    <source>
        <strain evidence="2 3">DSM 3997</strain>
    </source>
</reference>
<feature type="domain" description="Nitrogenase/oxidoreductase component 1" evidence="1">
    <location>
        <begin position="1"/>
        <end position="343"/>
    </location>
</feature>
<dbReference type="AlphaFoldDB" id="A0A6I1MQC3"/>
<proteinExistence type="predicted"/>
<dbReference type="Gene3D" id="3.40.50.1980">
    <property type="entry name" value="Nitrogenase molybdenum iron protein domain"/>
    <property type="match status" value="2"/>
</dbReference>
<dbReference type="GO" id="GO:0016491">
    <property type="term" value="F:oxidoreductase activity"/>
    <property type="evidence" value="ECO:0007669"/>
    <property type="project" value="InterPro"/>
</dbReference>
<name>A0A6I1MQC3_9CLOT</name>
<dbReference type="PANTHER" id="PTHR42956:SF1">
    <property type="entry name" value="NITROGENASE IRON-MOLYBDENUM COFACTOR BIOSYNTHESIS PROTEIN NIFE"/>
    <property type="match status" value="1"/>
</dbReference>
<dbReference type="Pfam" id="PF00148">
    <property type="entry name" value="Oxidored_nitro"/>
    <property type="match status" value="1"/>
</dbReference>
<dbReference type="SUPFAM" id="SSF53807">
    <property type="entry name" value="Helical backbone' metal receptor"/>
    <property type="match status" value="1"/>
</dbReference>
<dbReference type="OrthoDB" id="3199475at2"/>
<evidence type="ECO:0000313" key="3">
    <source>
        <dbReference type="Proteomes" id="UP000430345"/>
    </source>
</evidence>
<dbReference type="PANTHER" id="PTHR42956">
    <property type="entry name" value="NITROGENASE IRON-MOLYBDENUM COFACTOR BIOSYNTHESIS PROTEIN NIFE"/>
    <property type="match status" value="1"/>
</dbReference>
<evidence type="ECO:0000313" key="2">
    <source>
        <dbReference type="EMBL" id="MPQ44452.1"/>
    </source>
</evidence>
<sequence>MKEDDVIMGYTDTLEEAIVEVDEWTKPKVIFIVASSVSAIIGTDLKGVCRAIQLKVSTKLYALENGGFRGDYTTGLKIVFDNLIKDMIGEDSEKIENTFNILGTSLYSYRMRSDINEIKDLMKDSFGYNSIATLCVDTSEEVIRNSVKAKLNIVISFEALELAKYMEKIYNIPYIYGTPYGYKGTLDWLKEVEEIIDSKINSAVMESLMKKIMMIKHYPMYNRMLKNNKPNISIYSEYDRLLGFEKIVNELGFNIDSLICSHSTKDIENKKFDTLKSEKARIDIFNNKNNQLIIADDVTLRMSNNSNTKFRVSMPIIYRSQVANHIPLVGIKGMDYFLEYVDEYLQTLS</sequence>
<gene>
    <name evidence="2" type="ORF">GBZ86_11875</name>
</gene>
<keyword evidence="3" id="KW-1185">Reference proteome</keyword>
<dbReference type="EMBL" id="WHJC01000218">
    <property type="protein sequence ID" value="MPQ44452.1"/>
    <property type="molecule type" value="Genomic_DNA"/>
</dbReference>
<protein>
    <recommendedName>
        <fullName evidence="1">Nitrogenase/oxidoreductase component 1 domain-containing protein</fullName>
    </recommendedName>
</protein>
<dbReference type="InterPro" id="IPR049939">
    <property type="entry name" value="NifE-like"/>
</dbReference>
<accession>A0A6I1MQC3</accession>
<dbReference type="InterPro" id="IPR000510">
    <property type="entry name" value="Nase/OxRdtase_comp1"/>
</dbReference>
<comment type="caution">
    <text evidence="2">The sequence shown here is derived from an EMBL/GenBank/DDBJ whole genome shotgun (WGS) entry which is preliminary data.</text>
</comment>
<organism evidence="2 3">
    <name type="scientific">Clostridium tarantellae</name>
    <dbReference type="NCBI Taxonomy" id="39493"/>
    <lineage>
        <taxon>Bacteria</taxon>
        <taxon>Bacillati</taxon>
        <taxon>Bacillota</taxon>
        <taxon>Clostridia</taxon>
        <taxon>Eubacteriales</taxon>
        <taxon>Clostridiaceae</taxon>
        <taxon>Clostridium</taxon>
    </lineage>
</organism>
<dbReference type="Proteomes" id="UP000430345">
    <property type="component" value="Unassembled WGS sequence"/>
</dbReference>